<dbReference type="GO" id="GO:0003677">
    <property type="term" value="F:DNA binding"/>
    <property type="evidence" value="ECO:0007669"/>
    <property type="project" value="UniProtKB-KW"/>
</dbReference>
<feature type="domain" description="HTH cro/C1-type" evidence="3">
    <location>
        <begin position="7"/>
        <end position="61"/>
    </location>
</feature>
<comment type="caution">
    <text evidence="4">The sequence shown here is derived from an EMBL/GenBank/DDBJ whole genome shotgun (WGS) entry which is preliminary data.</text>
</comment>
<keyword evidence="2" id="KW-0812">Transmembrane</keyword>
<evidence type="ECO:0000256" key="2">
    <source>
        <dbReference type="SAM" id="Phobius"/>
    </source>
</evidence>
<proteinExistence type="predicted"/>
<gene>
    <name evidence="4" type="ORF">BG262_00505</name>
</gene>
<dbReference type="InterPro" id="IPR001387">
    <property type="entry name" value="Cro/C1-type_HTH"/>
</dbReference>
<feature type="transmembrane region" description="Helical" evidence="2">
    <location>
        <begin position="148"/>
        <end position="165"/>
    </location>
</feature>
<dbReference type="InterPro" id="IPR010982">
    <property type="entry name" value="Lambda_DNA-bd_dom_sf"/>
</dbReference>
<dbReference type="Gene3D" id="1.10.260.40">
    <property type="entry name" value="lambda repressor-like DNA-binding domains"/>
    <property type="match status" value="1"/>
</dbReference>
<sequence>MALGESLSKARKDKNLTQDMVAEQLYVTRQTVSRWEQNKTMPNIYVLKELSLLYGLSLEQLVSEKTDSSDEINSIESREEKMTRKKINWFALIGVLIFNILLILTVFTIVGGVLFCIWLLDIVFIASPLILAYANISGAQAYANDQTIYAIIFFVIGIVAFPIMIKITKLLVNFFVKYVKYNVKAVYN</sequence>
<evidence type="ECO:0000256" key="1">
    <source>
        <dbReference type="ARBA" id="ARBA00023125"/>
    </source>
</evidence>
<evidence type="ECO:0000259" key="3">
    <source>
        <dbReference type="PROSITE" id="PS50943"/>
    </source>
</evidence>
<protein>
    <submittedName>
        <fullName evidence="4">XRE family transcriptional regulator</fullName>
    </submittedName>
</protein>
<accession>A0A9Q5P1K0</accession>
<evidence type="ECO:0000313" key="4">
    <source>
        <dbReference type="EMBL" id="OFI48016.1"/>
    </source>
</evidence>
<evidence type="ECO:0000313" key="5">
    <source>
        <dbReference type="Proteomes" id="UP000177273"/>
    </source>
</evidence>
<reference evidence="5" key="1">
    <citation type="submission" date="2016-09" db="EMBL/GenBank/DDBJ databases">
        <title>Draft genome sequence of a novel species of the family Streptococcaceae isolated from flowers.</title>
        <authorList>
            <person name="Chuah L.-O."/>
            <person name="Yap K.-P."/>
            <person name="Thong K.L."/>
            <person name="Liong M.T."/>
            <person name="Ahmad R."/>
            <person name="Rusul G."/>
        </authorList>
    </citation>
    <scope>NUCLEOTIDE SEQUENCE [LARGE SCALE GENOMIC DNA]</scope>
    <source>
        <strain evidence="5">HibF3</strain>
    </source>
</reference>
<keyword evidence="2" id="KW-0472">Membrane</keyword>
<dbReference type="AlphaFoldDB" id="A0A9Q5P1K0"/>
<dbReference type="SUPFAM" id="SSF47413">
    <property type="entry name" value="lambda repressor-like DNA-binding domains"/>
    <property type="match status" value="1"/>
</dbReference>
<keyword evidence="5" id="KW-1185">Reference proteome</keyword>
<feature type="transmembrane region" description="Helical" evidence="2">
    <location>
        <begin position="87"/>
        <end position="111"/>
    </location>
</feature>
<organism evidence="4 5">
    <name type="scientific">Floricoccus penangensis</name>
    <dbReference type="NCBI Taxonomy" id="1859475"/>
    <lineage>
        <taxon>Bacteria</taxon>
        <taxon>Bacillati</taxon>
        <taxon>Bacillota</taxon>
        <taxon>Bacilli</taxon>
        <taxon>Lactobacillales</taxon>
        <taxon>Streptococcaceae</taxon>
        <taxon>Floricoccus</taxon>
    </lineage>
</organism>
<dbReference type="CDD" id="cd00093">
    <property type="entry name" value="HTH_XRE"/>
    <property type="match status" value="1"/>
</dbReference>
<dbReference type="PANTHER" id="PTHR46558">
    <property type="entry name" value="TRACRIPTIONAL REGULATORY PROTEIN-RELATED-RELATED"/>
    <property type="match status" value="1"/>
</dbReference>
<keyword evidence="1" id="KW-0238">DNA-binding</keyword>
<keyword evidence="2" id="KW-1133">Transmembrane helix</keyword>
<dbReference type="RefSeq" id="WP_070786927.1">
    <property type="nucleotide sequence ID" value="NZ_CP075561.1"/>
</dbReference>
<dbReference type="PANTHER" id="PTHR46558:SF13">
    <property type="entry name" value="HTH-TYPE TRANSCRIPTIONAL REGULATOR IMMR"/>
    <property type="match status" value="1"/>
</dbReference>
<feature type="transmembrane region" description="Helical" evidence="2">
    <location>
        <begin position="117"/>
        <end position="136"/>
    </location>
</feature>
<dbReference type="PROSITE" id="PS50943">
    <property type="entry name" value="HTH_CROC1"/>
    <property type="match status" value="1"/>
</dbReference>
<dbReference type="Pfam" id="PF01381">
    <property type="entry name" value="HTH_3"/>
    <property type="match status" value="1"/>
</dbReference>
<dbReference type="EMBL" id="MKIQ01000001">
    <property type="protein sequence ID" value="OFI48016.1"/>
    <property type="molecule type" value="Genomic_DNA"/>
</dbReference>
<dbReference type="SMART" id="SM00530">
    <property type="entry name" value="HTH_XRE"/>
    <property type="match status" value="1"/>
</dbReference>
<dbReference type="OrthoDB" id="4427456at2"/>
<dbReference type="Proteomes" id="UP000177273">
    <property type="component" value="Unassembled WGS sequence"/>
</dbReference>
<name>A0A9Q5P1K0_9LACT</name>